<keyword evidence="11 14" id="KW-0464">Manganese</keyword>
<evidence type="ECO:0000313" key="16">
    <source>
        <dbReference type="EMBL" id="QRP70244.1"/>
    </source>
</evidence>
<feature type="domain" description="DUF83" evidence="15">
    <location>
        <begin position="12"/>
        <end position="185"/>
    </location>
</feature>
<keyword evidence="9 14" id="KW-0051">Antiviral defense</keyword>
<dbReference type="GO" id="GO:0004519">
    <property type="term" value="F:endonuclease activity"/>
    <property type="evidence" value="ECO:0007669"/>
    <property type="project" value="UniProtKB-UniRule"/>
</dbReference>
<dbReference type="EC" id="3.1.-.-" evidence="14"/>
<gene>
    <name evidence="14" type="primary">cas1</name>
    <name evidence="16" type="ORF">I6J21_10830</name>
</gene>
<dbReference type="PANTHER" id="PTHR34353">
    <property type="entry name" value="CRISPR-ASSOCIATED ENDONUCLEASE CAS1 1"/>
    <property type="match status" value="1"/>
</dbReference>
<dbReference type="PANTHER" id="PTHR34353:SF2">
    <property type="entry name" value="CRISPR-ASSOCIATED ENDONUCLEASE CAS1 1"/>
    <property type="match status" value="1"/>
</dbReference>
<evidence type="ECO:0000256" key="8">
    <source>
        <dbReference type="ARBA" id="ARBA00023014"/>
    </source>
</evidence>
<dbReference type="InterPro" id="IPR022765">
    <property type="entry name" value="Dna2/Cas4_DUF83"/>
</dbReference>
<evidence type="ECO:0000256" key="1">
    <source>
        <dbReference type="ARBA" id="ARBA00022722"/>
    </source>
</evidence>
<dbReference type="NCBIfam" id="TIGR00372">
    <property type="entry name" value="cas4"/>
    <property type="match status" value="1"/>
</dbReference>
<dbReference type="GO" id="GO:0051607">
    <property type="term" value="P:defense response to virus"/>
    <property type="evidence" value="ECO:0007669"/>
    <property type="project" value="UniProtKB-UniRule"/>
</dbReference>
<feature type="binding site" evidence="14">
    <location>
        <position position="354"/>
    </location>
    <ligand>
        <name>Mn(2+)</name>
        <dbReference type="ChEBI" id="CHEBI:29035"/>
    </ligand>
</feature>
<dbReference type="Proteomes" id="UP000617681">
    <property type="component" value="Chromosome"/>
</dbReference>
<dbReference type="EMBL" id="CP069534">
    <property type="protein sequence ID" value="QRP70244.1"/>
    <property type="molecule type" value="Genomic_DNA"/>
</dbReference>
<dbReference type="GO" id="GO:0051536">
    <property type="term" value="F:iron-sulfur cluster binding"/>
    <property type="evidence" value="ECO:0007669"/>
    <property type="project" value="UniProtKB-KW"/>
</dbReference>
<comment type="function">
    <text evidence="14">CRISPR (clustered regularly interspaced short palindromic repeat), is an adaptive immune system that provides protection against mobile genetic elements (viruses, transposable elements and conjugative plasmids). CRISPR clusters contain spacers, sequences complementary to antecedent mobile elements, and target invading nucleic acids. CRISPR clusters are transcribed and processed into CRISPR RNA (crRNA). Acts as a dsDNA endonuclease. Involved in the integration of spacer DNA into the CRISPR cassette.</text>
</comment>
<dbReference type="AlphaFoldDB" id="A0AAX1L719"/>
<keyword evidence="4 14" id="KW-0378">Hydrolase</keyword>
<dbReference type="GO" id="GO:0003677">
    <property type="term" value="F:DNA binding"/>
    <property type="evidence" value="ECO:0007669"/>
    <property type="project" value="UniProtKB-KW"/>
</dbReference>
<dbReference type="InterPro" id="IPR050646">
    <property type="entry name" value="Cas1"/>
</dbReference>
<evidence type="ECO:0000256" key="6">
    <source>
        <dbReference type="ARBA" id="ARBA00022842"/>
    </source>
</evidence>
<evidence type="ECO:0000256" key="14">
    <source>
        <dbReference type="HAMAP-Rule" id="MF_01470"/>
    </source>
</evidence>
<evidence type="ECO:0000256" key="5">
    <source>
        <dbReference type="ARBA" id="ARBA00022839"/>
    </source>
</evidence>
<dbReference type="Gene3D" id="1.20.120.920">
    <property type="entry name" value="CRISPR-associated endonuclease Cas1, C-terminal domain"/>
    <property type="match status" value="1"/>
</dbReference>
<sequence>MIADEDFLPLSLVLHSVFCERRAWLEANGESTFTYQMEAGTKAHHAVDTPSNTRSHRATSLPLRCESLGIVGKADVVEFYDENQVGIVEHKATPVRRKAVVTPANRLQLALQRVCLTDMGFDVIEQAIYFTDHRRKIRIDLDDADIRDAQQAVSRTRAIVDNESAPPPLLNDERCARCSHYSVCLPDEHHGGQVRRRLNASDPDGQILHLTVQGSRASIRNGRVIVEKAGERLADAPLERVQGVVIHGNVDISSALHRNFLWHNVPVVWCSTTGRVYGYSCPTDGPNAAARVQQHVLSSRGCLPIARGMVNAKIMNQATLLRRNGDSDRTVQLLIDAGTCSLEAKDNRQLFGIEGDAAALYFSTFSTMLNKAQIDQLGWTWTGRHGRGASDPINILLNYSYGLLRAEVIRALLSCGLDPHAGFLHSSGRNKPALALDLMEEFRAPVSDSVVISLINRREIKDTDFTHIHGVARLRDTGRKKIIRAFERRIQTSIKHPLFGYDATWRRVIEIQARMILGVIDGTQPSYEGVKIR</sequence>
<keyword evidence="1 14" id="KW-0540">Nuclease</keyword>
<keyword evidence="5" id="KW-0269">Exonuclease</keyword>
<evidence type="ECO:0000256" key="13">
    <source>
        <dbReference type="ARBA" id="ARBA00038592"/>
    </source>
</evidence>
<evidence type="ECO:0000256" key="4">
    <source>
        <dbReference type="ARBA" id="ARBA00022801"/>
    </source>
</evidence>
<keyword evidence="10 14" id="KW-0238">DNA-binding</keyword>
<comment type="subunit">
    <text evidence="13 14">Homodimer, forms a heterotetramer with a Cas2 homodimer.</text>
</comment>
<dbReference type="InterPro" id="IPR042211">
    <property type="entry name" value="CRISPR-assoc_Cas1_N"/>
</dbReference>
<dbReference type="GO" id="GO:0004527">
    <property type="term" value="F:exonuclease activity"/>
    <property type="evidence" value="ECO:0007669"/>
    <property type="project" value="UniProtKB-KW"/>
</dbReference>
<evidence type="ECO:0000256" key="10">
    <source>
        <dbReference type="ARBA" id="ARBA00023125"/>
    </source>
</evidence>
<dbReference type="RefSeq" id="WP_005393670.1">
    <property type="nucleotide sequence ID" value="NZ_CP069534.1"/>
</dbReference>
<organism evidence="16 17">
    <name type="scientific">Corynebacterium glucuronolyticum</name>
    <dbReference type="NCBI Taxonomy" id="39791"/>
    <lineage>
        <taxon>Bacteria</taxon>
        <taxon>Bacillati</taxon>
        <taxon>Actinomycetota</taxon>
        <taxon>Actinomycetes</taxon>
        <taxon>Mycobacteriales</taxon>
        <taxon>Corynebacteriaceae</taxon>
        <taxon>Corynebacterium</taxon>
    </lineage>
</organism>
<dbReference type="HAMAP" id="MF_01470">
    <property type="entry name" value="Cas1"/>
    <property type="match status" value="1"/>
</dbReference>
<keyword evidence="8" id="KW-0411">Iron-sulfur</keyword>
<dbReference type="NCBIfam" id="TIGR00287">
    <property type="entry name" value="cas1"/>
    <property type="match status" value="1"/>
</dbReference>
<reference evidence="16" key="1">
    <citation type="submission" date="2021-02" db="EMBL/GenBank/DDBJ databases">
        <title>FDA dAtabase for Regulatory Grade micrObial Sequences (FDA-ARGOS): Supporting development and validation of Infectious Disease Dx tests.</title>
        <authorList>
            <person name="Sproer C."/>
            <person name="Gronow S."/>
            <person name="Severitt S."/>
            <person name="Schroder I."/>
            <person name="Tallon L."/>
            <person name="Sadzewicz L."/>
            <person name="Zhao X."/>
            <person name="Boylan J."/>
            <person name="Ott S."/>
            <person name="Bowen H."/>
            <person name="Vavikolanu K."/>
            <person name="Mehta A."/>
            <person name="Aluvathingal J."/>
            <person name="Nadendla S."/>
            <person name="Lowell S."/>
            <person name="Myers T."/>
            <person name="Yan Y."/>
            <person name="Sichtig H."/>
        </authorList>
    </citation>
    <scope>NUCLEOTIDE SEQUENCE</scope>
    <source>
        <strain evidence="16">FDAARGOS_1191</strain>
    </source>
</reference>
<evidence type="ECO:0000256" key="3">
    <source>
        <dbReference type="ARBA" id="ARBA00022759"/>
    </source>
</evidence>
<dbReference type="InterPro" id="IPR002729">
    <property type="entry name" value="CRISPR-assoc_Cas1"/>
</dbReference>
<dbReference type="GO" id="GO:0043571">
    <property type="term" value="P:maintenance of CRISPR repeat elements"/>
    <property type="evidence" value="ECO:0007669"/>
    <property type="project" value="UniProtKB-UniRule"/>
</dbReference>
<comment type="catalytic activity">
    <reaction evidence="12">
        <text>exonucleolytic cleavage in the 5'- to 3'-direction to yield nucleoside 3'-phosphates.</text>
        <dbReference type="EC" id="3.1.12.1"/>
    </reaction>
</comment>
<keyword evidence="7" id="KW-0408">Iron</keyword>
<keyword evidence="3 14" id="KW-0255">Endonuclease</keyword>
<proteinExistence type="inferred from homology"/>
<evidence type="ECO:0000259" key="15">
    <source>
        <dbReference type="Pfam" id="PF01930"/>
    </source>
</evidence>
<dbReference type="Gene3D" id="3.100.10.20">
    <property type="entry name" value="CRISPR-associated endonuclease Cas1, N-terminal domain"/>
    <property type="match status" value="1"/>
</dbReference>
<accession>A0AAX1L719</accession>
<comment type="similarity">
    <text evidence="14">Belongs to the CRISPR-associated endonuclease Cas1 family.</text>
</comment>
<feature type="binding site" evidence="14">
    <location>
        <position position="440"/>
    </location>
    <ligand>
        <name>Mn(2+)</name>
        <dbReference type="ChEBI" id="CHEBI:29035"/>
    </ligand>
</feature>
<keyword evidence="2 14" id="KW-0479">Metal-binding</keyword>
<dbReference type="InterPro" id="IPR011604">
    <property type="entry name" value="PDDEXK-like_dom_sf"/>
</dbReference>
<evidence type="ECO:0000256" key="7">
    <source>
        <dbReference type="ARBA" id="ARBA00023004"/>
    </source>
</evidence>
<dbReference type="InterPro" id="IPR013343">
    <property type="entry name" value="CRISPR-assoc_prot_Cas4"/>
</dbReference>
<keyword evidence="6 14" id="KW-0460">Magnesium</keyword>
<evidence type="ECO:0000256" key="11">
    <source>
        <dbReference type="ARBA" id="ARBA00023211"/>
    </source>
</evidence>
<dbReference type="Pfam" id="PF01930">
    <property type="entry name" value="Cas_Cas4"/>
    <property type="match status" value="1"/>
</dbReference>
<dbReference type="Gene3D" id="3.90.320.10">
    <property type="match status" value="1"/>
</dbReference>
<dbReference type="GO" id="GO:0046872">
    <property type="term" value="F:metal ion binding"/>
    <property type="evidence" value="ECO:0007669"/>
    <property type="project" value="UniProtKB-UniRule"/>
</dbReference>
<name>A0AAX1L719_9CORY</name>
<dbReference type="Pfam" id="PF01867">
    <property type="entry name" value="Cas_Cas1"/>
    <property type="match status" value="1"/>
</dbReference>
<protein>
    <recommendedName>
        <fullName evidence="14">CRISPR-associated endonuclease Cas1</fullName>
        <ecNumber evidence="14">3.1.-.-</ecNumber>
    </recommendedName>
</protein>
<evidence type="ECO:0000256" key="2">
    <source>
        <dbReference type="ARBA" id="ARBA00022723"/>
    </source>
</evidence>
<evidence type="ECO:0000256" key="9">
    <source>
        <dbReference type="ARBA" id="ARBA00023118"/>
    </source>
</evidence>
<dbReference type="CDD" id="cd09634">
    <property type="entry name" value="Cas1_I-II-III"/>
    <property type="match status" value="1"/>
</dbReference>
<feature type="binding site" evidence="14">
    <location>
        <position position="425"/>
    </location>
    <ligand>
        <name>Mn(2+)</name>
        <dbReference type="ChEBI" id="CHEBI:29035"/>
    </ligand>
</feature>
<comment type="cofactor">
    <cofactor evidence="14">
        <name>Mg(2+)</name>
        <dbReference type="ChEBI" id="CHEBI:18420"/>
    </cofactor>
    <cofactor evidence="14">
        <name>Mn(2+)</name>
        <dbReference type="ChEBI" id="CHEBI:29035"/>
    </cofactor>
</comment>
<evidence type="ECO:0000313" key="17">
    <source>
        <dbReference type="Proteomes" id="UP000617681"/>
    </source>
</evidence>
<dbReference type="InterPro" id="IPR042206">
    <property type="entry name" value="CRISPR-assoc_Cas1_C"/>
</dbReference>
<evidence type="ECO:0000256" key="12">
    <source>
        <dbReference type="ARBA" id="ARBA00033996"/>
    </source>
</evidence>